<dbReference type="InterPro" id="IPR006578">
    <property type="entry name" value="MADF-dom"/>
</dbReference>
<name>A0A1E1WPB6_PECGO</name>
<dbReference type="PANTHER" id="PTHR21505">
    <property type="entry name" value="MADF DOMAIN-CONTAINING PROTEIN-RELATED"/>
    <property type="match status" value="1"/>
</dbReference>
<feature type="region of interest" description="Disordered" evidence="1">
    <location>
        <begin position="149"/>
        <end position="173"/>
    </location>
</feature>
<dbReference type="AlphaFoldDB" id="A0A1E1WPB6"/>
<evidence type="ECO:0000256" key="1">
    <source>
        <dbReference type="SAM" id="MobiDB-lite"/>
    </source>
</evidence>
<feature type="domain" description="MADF" evidence="2">
    <location>
        <begin position="19"/>
        <end position="111"/>
    </location>
</feature>
<evidence type="ECO:0000313" key="3">
    <source>
        <dbReference type="EMBL" id="JAT88840.1"/>
    </source>
</evidence>
<dbReference type="Pfam" id="PF10545">
    <property type="entry name" value="MADF_DNA_bdg"/>
    <property type="match status" value="1"/>
</dbReference>
<accession>A0A1E1WPB6</accession>
<gene>
    <name evidence="3" type="ORF">g.8980</name>
</gene>
<dbReference type="EMBL" id="GDQN01002214">
    <property type="protein sequence ID" value="JAT88840.1"/>
    <property type="molecule type" value="Transcribed_RNA"/>
</dbReference>
<organism evidence="3">
    <name type="scientific">Pectinophora gossypiella</name>
    <name type="common">Cotton pink bollworm</name>
    <name type="synonym">Depressaria gossypiella</name>
    <dbReference type="NCBI Taxonomy" id="13191"/>
    <lineage>
        <taxon>Eukaryota</taxon>
        <taxon>Metazoa</taxon>
        <taxon>Ecdysozoa</taxon>
        <taxon>Arthropoda</taxon>
        <taxon>Hexapoda</taxon>
        <taxon>Insecta</taxon>
        <taxon>Pterygota</taxon>
        <taxon>Neoptera</taxon>
        <taxon>Endopterygota</taxon>
        <taxon>Lepidoptera</taxon>
        <taxon>Glossata</taxon>
        <taxon>Ditrysia</taxon>
        <taxon>Gelechioidea</taxon>
        <taxon>Gelechiidae</taxon>
        <taxon>Apatetrinae</taxon>
        <taxon>Pectinophora</taxon>
    </lineage>
</organism>
<proteinExistence type="predicted"/>
<evidence type="ECO:0000259" key="2">
    <source>
        <dbReference type="PROSITE" id="PS51029"/>
    </source>
</evidence>
<dbReference type="SMART" id="SM00595">
    <property type="entry name" value="MADF"/>
    <property type="match status" value="1"/>
</dbReference>
<dbReference type="PANTHER" id="PTHR21505:SF8">
    <property type="entry name" value="DPT-YFP REPRESSOR BY OVEREXPRESSION, ISOFORM D-RELATED"/>
    <property type="match status" value="1"/>
</dbReference>
<feature type="compositionally biased region" description="Acidic residues" evidence="1">
    <location>
        <begin position="160"/>
        <end position="173"/>
    </location>
</feature>
<dbReference type="PROSITE" id="PS51029">
    <property type="entry name" value="MADF"/>
    <property type="match status" value="1"/>
</dbReference>
<dbReference type="OrthoDB" id="6629625at2759"/>
<reference evidence="3" key="1">
    <citation type="submission" date="2015-09" db="EMBL/GenBank/DDBJ databases">
        <title>De novo assembly of Pectinophora gossypiella (Pink Bollworm) gut transcriptome.</title>
        <authorList>
            <person name="Tassone E.E."/>
        </authorList>
    </citation>
    <scope>NUCLEOTIDE SEQUENCE</scope>
</reference>
<sequence>MSENSEGYYFDTIFFDVIDFLIEYEKLPCLWDKNHEHFKDRKERLKSEEILGEKLGILDLKTLRRKIRSVRGTYNTEIRKIKTSLENGCDVHAPKLTWFPLADRFLRVTTDLSFEYFPQLESEGVYITNKKLMQKLPRKKGVTLVMVPHTKKRKKTQSESEVEVEQDNTQDEEEFEEYEELESIQHELSKDGDLNVKFEALEDYESDLEFIENCSTNSVQVPKPSKQKLSESTSKDFSEVINYLKTVASASENEFSAFGRSVGIQLQNMPLEIAVQLQTDIQAHITKTRLEYLKKSSQNT</sequence>
<protein>
    <recommendedName>
        <fullName evidence="2">MADF domain-containing protein</fullName>
    </recommendedName>
</protein>